<evidence type="ECO:0000313" key="2">
    <source>
        <dbReference type="EMBL" id="CAA9252728.1"/>
    </source>
</evidence>
<feature type="compositionally biased region" description="Low complexity" evidence="1">
    <location>
        <begin position="282"/>
        <end position="291"/>
    </location>
</feature>
<feature type="compositionally biased region" description="Basic residues" evidence="1">
    <location>
        <begin position="30"/>
        <end position="47"/>
    </location>
</feature>
<feature type="compositionally biased region" description="Low complexity" evidence="1">
    <location>
        <begin position="402"/>
        <end position="412"/>
    </location>
</feature>
<dbReference type="GO" id="GO:0016787">
    <property type="term" value="F:hydrolase activity"/>
    <property type="evidence" value="ECO:0007669"/>
    <property type="project" value="UniProtKB-KW"/>
</dbReference>
<reference evidence="2" key="1">
    <citation type="submission" date="2020-02" db="EMBL/GenBank/DDBJ databases">
        <authorList>
            <person name="Meier V. D."/>
        </authorList>
    </citation>
    <scope>NUCLEOTIDE SEQUENCE</scope>
    <source>
        <strain evidence="2">AVDCRST_MAG52</strain>
    </source>
</reference>
<feature type="compositionally biased region" description="Low complexity" evidence="1">
    <location>
        <begin position="76"/>
        <end position="95"/>
    </location>
</feature>
<feature type="compositionally biased region" description="Basic residues" evidence="1">
    <location>
        <begin position="372"/>
        <end position="384"/>
    </location>
</feature>
<proteinExistence type="predicted"/>
<dbReference type="EMBL" id="CADCTN010000158">
    <property type="protein sequence ID" value="CAA9252728.1"/>
    <property type="molecule type" value="Genomic_DNA"/>
</dbReference>
<feature type="compositionally biased region" description="Basic residues" evidence="1">
    <location>
        <begin position="59"/>
        <end position="75"/>
    </location>
</feature>
<evidence type="ECO:0000256" key="1">
    <source>
        <dbReference type="SAM" id="MobiDB-lite"/>
    </source>
</evidence>
<keyword evidence="2" id="KW-0378">Hydrolase</keyword>
<accession>A0A6J4IKA2</accession>
<feature type="non-terminal residue" evidence="2">
    <location>
        <position position="1"/>
    </location>
</feature>
<feature type="region of interest" description="Disordered" evidence="1">
    <location>
        <begin position="282"/>
        <end position="412"/>
    </location>
</feature>
<dbReference type="AlphaFoldDB" id="A0A6J4IKA2"/>
<organism evidence="2">
    <name type="scientific">uncultured Blastococcus sp</name>
    <dbReference type="NCBI Taxonomy" id="217144"/>
    <lineage>
        <taxon>Bacteria</taxon>
        <taxon>Bacillati</taxon>
        <taxon>Actinomycetota</taxon>
        <taxon>Actinomycetes</taxon>
        <taxon>Geodermatophilales</taxon>
        <taxon>Geodermatophilaceae</taxon>
        <taxon>Blastococcus</taxon>
        <taxon>environmental samples</taxon>
    </lineage>
</organism>
<name>A0A6J4IKA2_9ACTN</name>
<feature type="compositionally biased region" description="Basic and acidic residues" evidence="1">
    <location>
        <begin position="387"/>
        <end position="401"/>
    </location>
</feature>
<feature type="non-terminal residue" evidence="2">
    <location>
        <position position="412"/>
    </location>
</feature>
<feature type="compositionally biased region" description="Low complexity" evidence="1">
    <location>
        <begin position="1"/>
        <end position="10"/>
    </location>
</feature>
<feature type="compositionally biased region" description="Basic and acidic residues" evidence="1">
    <location>
        <begin position="186"/>
        <end position="209"/>
    </location>
</feature>
<feature type="compositionally biased region" description="Basic and acidic residues" evidence="1">
    <location>
        <begin position="105"/>
        <end position="115"/>
    </location>
</feature>
<dbReference type="EC" id="3.6.3.16" evidence="2"/>
<feature type="compositionally biased region" description="Basic residues" evidence="1">
    <location>
        <begin position="116"/>
        <end position="127"/>
    </location>
</feature>
<feature type="compositionally biased region" description="Low complexity" evidence="1">
    <location>
        <begin position="348"/>
        <end position="362"/>
    </location>
</feature>
<gene>
    <name evidence="2" type="ORF">AVDCRST_MAG52-2174</name>
</gene>
<protein>
    <submittedName>
        <fullName evidence="2">Arsenical pump-driving ATPase TEMP</fullName>
        <ecNumber evidence="2">3.6.3.16</ecNumber>
    </submittedName>
</protein>
<sequence length="412" mass="44337">ERGPAAGAAPRPDRPVGPPGPRRAGDGPRGPHRRPRDAHRRLLRGRRRGQDDDVGGPGPRRRRGRPDGRRPHHRPGPAAGPVPRAGGAGQRAAAGRGRRGRRRAARDDAGHEADVRRHRHRSFHARPRPGDPGEPLLPDAVVLLLRHAGVHGDGEAGPAAGQRPVGPDHRRHPTVAVGAGLPRRPQPHEPVPRRHHDPAAHRSQPDRVQVRQRRLPVLQPDHQQDPGRSAAARHLRLRRGAGHHVRRLPRAGDGDLRAAAPARHLVRRRRLAGARRAARGLLLRRPAVGRGDAAGRPGGQPHPPTGDDGAVGHPGRGCGRGGRRGRRPRGRAGRRGAARARRADAAGHPRAAPGRPVHQRPPGGRRPDRAGRRGGRPRPRRAARHGPGTDRPGRRHADGHAAHPGPARAPRL</sequence>
<feature type="compositionally biased region" description="Basic residues" evidence="1">
    <location>
        <begin position="321"/>
        <end position="340"/>
    </location>
</feature>
<feature type="region of interest" description="Disordered" evidence="1">
    <location>
        <begin position="1"/>
        <end position="210"/>
    </location>
</feature>